<evidence type="ECO:0000256" key="2">
    <source>
        <dbReference type="ARBA" id="ARBA00008954"/>
    </source>
</evidence>
<protein>
    <submittedName>
        <fullName evidence="8">Aspartate aminotransferase family protein</fullName>
    </submittedName>
</protein>
<proteinExistence type="inferred from homology"/>
<dbReference type="RefSeq" id="WP_072607200.1">
    <property type="nucleotide sequence ID" value="NZ_CP018171.1"/>
</dbReference>
<name>A0A1L3SWD0_9HYPH</name>
<dbReference type="GO" id="GO:0009448">
    <property type="term" value="P:gamma-aminobutyric acid metabolic process"/>
    <property type="evidence" value="ECO:0007669"/>
    <property type="project" value="TreeGrafter"/>
</dbReference>
<dbReference type="Gene3D" id="3.90.1150.10">
    <property type="entry name" value="Aspartate Aminotransferase, domain 1"/>
    <property type="match status" value="1"/>
</dbReference>
<comment type="cofactor">
    <cofactor evidence="1">
        <name>pyridoxal 5'-phosphate</name>
        <dbReference type="ChEBI" id="CHEBI:597326"/>
    </cofactor>
</comment>
<comment type="similarity">
    <text evidence="2 6">Belongs to the class-III pyridoxal-phosphate-dependent aminotransferase family.</text>
</comment>
<reference evidence="9" key="1">
    <citation type="submission" date="2016-11" db="EMBL/GenBank/DDBJ databases">
        <title>Mesorhizobium oceanicum sp. nov., isolated from deep seawater in South China Sea.</title>
        <authorList>
            <person name="Fu G.-Y."/>
        </authorList>
    </citation>
    <scope>NUCLEOTIDE SEQUENCE [LARGE SCALE GENOMIC DNA]</scope>
    <source>
        <strain evidence="9">B7</strain>
    </source>
</reference>
<sequence>MSSADPAALPNSPHARDKTYALHPYTNARAHERRGPTVIESGKGIYVRDDQGNEYIEGLAGLWSVAVGFGEERLVEAAAAQMRRLPYYHSFSHKANNPAIDLAEKIASLAPAGLNRVFFANSGSEANDTVVKLLWYFNNARGRPQKKKIISRIRGYHGITVASGSMTGLPWNHRDFDLPLPNFLHTACPHHYRHAWEGESEEEFASRLAGQLEQLILAEGPETIAAFIGEPVMGAGGVLVPPRTYWQKVQAVCRKYDILIIADEVITGFGRTGRMFGCELFDIKPDMLVLSKQITSSYLPLSAIVISDELYAGIADNSDRLGNFGHGFTTSGHPVATAVALENIRIIEEDGLVANAAAMGERLQAGLGELRGHPMVGEVRGVGLIAAVELVADPATKRAFDPLGKVGAAFFERGHGHGLIVRAVQDSIALCPPLIINAEQVDEVLKRFRLTLDDTYTWSRENFA</sequence>
<feature type="region of interest" description="Disordered" evidence="7">
    <location>
        <begin position="1"/>
        <end position="20"/>
    </location>
</feature>
<dbReference type="Proteomes" id="UP000182840">
    <property type="component" value="Chromosome"/>
</dbReference>
<dbReference type="FunFam" id="3.40.640.10:FF:000014">
    <property type="entry name" value="Adenosylmethionine-8-amino-7-oxononanoate aminotransferase, probable"/>
    <property type="match status" value="1"/>
</dbReference>
<dbReference type="KEGG" id="meso:BSQ44_21920"/>
<dbReference type="GO" id="GO:0009102">
    <property type="term" value="P:biotin biosynthetic process"/>
    <property type="evidence" value="ECO:0007669"/>
    <property type="project" value="TreeGrafter"/>
</dbReference>
<evidence type="ECO:0000256" key="5">
    <source>
        <dbReference type="ARBA" id="ARBA00022898"/>
    </source>
</evidence>
<dbReference type="PANTHER" id="PTHR42684:SF3">
    <property type="entry name" value="ADENOSYLMETHIONINE-8-AMINO-7-OXONONANOATE AMINOTRANSFERASE"/>
    <property type="match status" value="1"/>
</dbReference>
<keyword evidence="5 6" id="KW-0663">Pyridoxal phosphate</keyword>
<dbReference type="STRING" id="1670800.BSQ44_21920"/>
<dbReference type="PROSITE" id="PS00600">
    <property type="entry name" value="AA_TRANSFER_CLASS_3"/>
    <property type="match status" value="1"/>
</dbReference>
<dbReference type="InterPro" id="IPR015421">
    <property type="entry name" value="PyrdxlP-dep_Trfase_major"/>
</dbReference>
<dbReference type="GO" id="GO:0030170">
    <property type="term" value="F:pyridoxal phosphate binding"/>
    <property type="evidence" value="ECO:0007669"/>
    <property type="project" value="InterPro"/>
</dbReference>
<dbReference type="InterPro" id="IPR015424">
    <property type="entry name" value="PyrdxlP-dep_Trfase"/>
</dbReference>
<dbReference type="PIRSF" id="PIRSF000521">
    <property type="entry name" value="Transaminase_4ab_Lys_Orn"/>
    <property type="match status" value="1"/>
</dbReference>
<keyword evidence="9" id="KW-1185">Reference proteome</keyword>
<dbReference type="EMBL" id="CP018171">
    <property type="protein sequence ID" value="APH73737.1"/>
    <property type="molecule type" value="Genomic_DNA"/>
</dbReference>
<dbReference type="Gene3D" id="3.40.640.10">
    <property type="entry name" value="Type I PLP-dependent aspartate aminotransferase-like (Major domain)"/>
    <property type="match status" value="1"/>
</dbReference>
<accession>A0A1L3SWD0</accession>
<gene>
    <name evidence="8" type="ORF">BSQ44_21920</name>
</gene>
<keyword evidence="3 8" id="KW-0032">Aminotransferase</keyword>
<dbReference type="NCBIfam" id="NF005682">
    <property type="entry name" value="PRK07480.1"/>
    <property type="match status" value="1"/>
</dbReference>
<dbReference type="InterPro" id="IPR049704">
    <property type="entry name" value="Aminotrans_3_PPA_site"/>
</dbReference>
<dbReference type="PANTHER" id="PTHR42684">
    <property type="entry name" value="ADENOSYLMETHIONINE-8-AMINO-7-OXONONANOATE AMINOTRANSFERASE"/>
    <property type="match status" value="1"/>
</dbReference>
<organism evidence="8 9">
    <name type="scientific">Aquibium oceanicum</name>
    <dbReference type="NCBI Taxonomy" id="1670800"/>
    <lineage>
        <taxon>Bacteria</taxon>
        <taxon>Pseudomonadati</taxon>
        <taxon>Pseudomonadota</taxon>
        <taxon>Alphaproteobacteria</taxon>
        <taxon>Hyphomicrobiales</taxon>
        <taxon>Phyllobacteriaceae</taxon>
        <taxon>Aquibium</taxon>
    </lineage>
</organism>
<evidence type="ECO:0000256" key="1">
    <source>
        <dbReference type="ARBA" id="ARBA00001933"/>
    </source>
</evidence>
<evidence type="ECO:0000313" key="8">
    <source>
        <dbReference type="EMBL" id="APH73737.1"/>
    </source>
</evidence>
<evidence type="ECO:0000256" key="3">
    <source>
        <dbReference type="ARBA" id="ARBA00022576"/>
    </source>
</evidence>
<evidence type="ECO:0000256" key="6">
    <source>
        <dbReference type="RuleBase" id="RU003560"/>
    </source>
</evidence>
<keyword evidence="4 8" id="KW-0808">Transferase</keyword>
<dbReference type="Pfam" id="PF00202">
    <property type="entry name" value="Aminotran_3"/>
    <property type="match status" value="1"/>
</dbReference>
<evidence type="ECO:0000313" key="9">
    <source>
        <dbReference type="Proteomes" id="UP000182840"/>
    </source>
</evidence>
<dbReference type="GO" id="GO:0004015">
    <property type="term" value="F:adenosylmethionine-8-amino-7-oxononanoate transaminase activity"/>
    <property type="evidence" value="ECO:0007669"/>
    <property type="project" value="TreeGrafter"/>
</dbReference>
<evidence type="ECO:0000256" key="7">
    <source>
        <dbReference type="SAM" id="MobiDB-lite"/>
    </source>
</evidence>
<dbReference type="SUPFAM" id="SSF53383">
    <property type="entry name" value="PLP-dependent transferases"/>
    <property type="match status" value="1"/>
</dbReference>
<dbReference type="NCBIfam" id="NF004767">
    <property type="entry name" value="PRK06105.1"/>
    <property type="match status" value="1"/>
</dbReference>
<dbReference type="CDD" id="cd00610">
    <property type="entry name" value="OAT_like"/>
    <property type="match status" value="1"/>
</dbReference>
<dbReference type="InterPro" id="IPR005814">
    <property type="entry name" value="Aminotrans_3"/>
</dbReference>
<dbReference type="AlphaFoldDB" id="A0A1L3SWD0"/>
<dbReference type="OrthoDB" id="9801834at2"/>
<evidence type="ECO:0000256" key="4">
    <source>
        <dbReference type="ARBA" id="ARBA00022679"/>
    </source>
</evidence>
<dbReference type="InterPro" id="IPR015422">
    <property type="entry name" value="PyrdxlP-dep_Trfase_small"/>
</dbReference>